<dbReference type="EMBL" id="NXAO01000005">
    <property type="protein sequence ID" value="PHO16508.1"/>
    <property type="molecule type" value="Genomic_DNA"/>
</dbReference>
<organism evidence="1 4">
    <name type="scientific">Malaciobacter marinus</name>
    <dbReference type="NCBI Taxonomy" id="505249"/>
    <lineage>
        <taxon>Bacteria</taxon>
        <taxon>Pseudomonadati</taxon>
        <taxon>Campylobacterota</taxon>
        <taxon>Epsilonproteobacteria</taxon>
        <taxon>Campylobacterales</taxon>
        <taxon>Arcobacteraceae</taxon>
        <taxon>Malaciobacter</taxon>
    </lineage>
</organism>
<reference evidence="2" key="2">
    <citation type="submission" date="2017-09" db="EMBL/GenBank/DDBJ databases">
        <authorList>
            <person name="Perez-Cataluna A."/>
            <person name="Figueras M.J."/>
            <person name="Salas-Masso N."/>
        </authorList>
    </citation>
    <scope>NUCLEOTIDE SEQUENCE</scope>
    <source>
        <strain evidence="2">CECT 7727</strain>
    </source>
</reference>
<protein>
    <submittedName>
        <fullName evidence="2">Iron oxidase oxidoreductase</fullName>
    </submittedName>
</protein>
<dbReference type="GO" id="GO:0009055">
    <property type="term" value="F:electron transfer activity"/>
    <property type="evidence" value="ECO:0007669"/>
    <property type="project" value="InterPro"/>
</dbReference>
<dbReference type="EMBL" id="CP032101">
    <property type="protein sequence ID" value="AXX87803.1"/>
    <property type="molecule type" value="Genomic_DNA"/>
</dbReference>
<reference evidence="1 4" key="3">
    <citation type="submission" date="2018-08" db="EMBL/GenBank/DDBJ databases">
        <title>Complete genome of the Arcobacter marinus type strain JCM 15502.</title>
        <authorList>
            <person name="Miller W.G."/>
            <person name="Yee E."/>
            <person name="Huynh S."/>
            <person name="Parker C.T."/>
        </authorList>
    </citation>
    <scope>NUCLEOTIDE SEQUENCE [LARGE SCALE GENOMIC DNA]</scope>
    <source>
        <strain evidence="1 4">JCM 15502</strain>
    </source>
</reference>
<evidence type="ECO:0000313" key="2">
    <source>
        <dbReference type="EMBL" id="PHO16508.1"/>
    </source>
</evidence>
<name>A0A347TMH5_9BACT</name>
<dbReference type="KEGG" id="amar:AMRN_2088"/>
<dbReference type="GO" id="GO:0019646">
    <property type="term" value="P:aerobic electron transport chain"/>
    <property type="evidence" value="ECO:0007669"/>
    <property type="project" value="InterPro"/>
</dbReference>
<keyword evidence="3" id="KW-1185">Reference proteome</keyword>
<evidence type="ECO:0000313" key="4">
    <source>
        <dbReference type="Proteomes" id="UP000264693"/>
    </source>
</evidence>
<sequence length="93" mass="10674">MIHESKDNNNNLSKLLTRRSFFKSMAFLSLVTFTTTRLEAKGSKKQFKYQETPKNGEACKDCIHFLPDKNKCKVVEGSISPEAWCTLYNNPPK</sequence>
<dbReference type="Proteomes" id="UP000264693">
    <property type="component" value="Chromosome"/>
</dbReference>
<evidence type="ECO:0000313" key="3">
    <source>
        <dbReference type="Proteomes" id="UP000224740"/>
    </source>
</evidence>
<dbReference type="Gene3D" id="4.10.490.10">
    <property type="entry name" value="High potential iron-sulphur protein"/>
    <property type="match status" value="1"/>
</dbReference>
<evidence type="ECO:0000313" key="1">
    <source>
        <dbReference type="EMBL" id="AXX87803.1"/>
    </source>
</evidence>
<gene>
    <name evidence="1" type="ORF">AMRN_2088</name>
    <name evidence="2" type="ORF">CPH92_01115</name>
</gene>
<reference evidence="3" key="1">
    <citation type="submission" date="2017-09" db="EMBL/GenBank/DDBJ databases">
        <title>Arcobacter canalis sp. nov., a new species isolated from a water canal contaminated with urban sewage.</title>
        <authorList>
            <person name="Perez-Cataluna A."/>
            <person name="Salas-Masso N."/>
            <person name="Figueras M.J."/>
        </authorList>
    </citation>
    <scope>NUCLEOTIDE SEQUENCE [LARGE SCALE GENOMIC DNA]</scope>
    <source>
        <strain evidence="3">CECT 7727</strain>
    </source>
</reference>
<dbReference type="Proteomes" id="UP000224740">
    <property type="component" value="Unassembled WGS sequence"/>
</dbReference>
<dbReference type="SUPFAM" id="SSF57652">
    <property type="entry name" value="HIPIP (high potential iron protein)"/>
    <property type="match status" value="1"/>
</dbReference>
<accession>A0A347TMH5</accession>
<dbReference type="AlphaFoldDB" id="A0A347TMH5"/>
<dbReference type="RefSeq" id="WP_099309971.1">
    <property type="nucleotide sequence ID" value="NZ_CP032101.1"/>
</dbReference>
<dbReference type="InterPro" id="IPR036369">
    <property type="entry name" value="HIPIP_sf"/>
</dbReference>
<proteinExistence type="predicted"/>